<dbReference type="RefSeq" id="WP_263735562.1">
    <property type="nucleotide sequence ID" value="NZ_JAOWKY010000004.1"/>
</dbReference>
<sequence length="71" mass="7678">MQSQAYELSEKTNPGIGGSQRSDLVRVLLILALFAATGLGISVFADDPDHSARGRPEVIEDWHGIVARSTR</sequence>
<protein>
    <submittedName>
        <fullName evidence="2">Uncharacterized protein</fullName>
    </submittedName>
</protein>
<evidence type="ECO:0000256" key="1">
    <source>
        <dbReference type="SAM" id="Phobius"/>
    </source>
</evidence>
<dbReference type="Proteomes" id="UP001652542">
    <property type="component" value="Unassembled WGS sequence"/>
</dbReference>
<gene>
    <name evidence="2" type="ORF">OEW28_14755</name>
</gene>
<comment type="caution">
    <text evidence="2">The sequence shown here is derived from an EMBL/GenBank/DDBJ whole genome shotgun (WGS) entry which is preliminary data.</text>
</comment>
<keyword evidence="1" id="KW-0472">Membrane</keyword>
<name>A0ABT2ZFQ4_9RHOB</name>
<dbReference type="EMBL" id="JAOWKY010000004">
    <property type="protein sequence ID" value="MCV2869890.1"/>
    <property type="molecule type" value="Genomic_DNA"/>
</dbReference>
<feature type="transmembrane region" description="Helical" evidence="1">
    <location>
        <begin position="24"/>
        <end position="45"/>
    </location>
</feature>
<keyword evidence="1" id="KW-0812">Transmembrane</keyword>
<evidence type="ECO:0000313" key="2">
    <source>
        <dbReference type="EMBL" id="MCV2869890.1"/>
    </source>
</evidence>
<reference evidence="2 3" key="1">
    <citation type="submission" date="2022-10" db="EMBL/GenBank/DDBJ databases">
        <title>Defluviimonas sp. nov., isolated from ocean surface water.</title>
        <authorList>
            <person name="He W."/>
            <person name="Wang L."/>
            <person name="Zhang D.-F."/>
        </authorList>
    </citation>
    <scope>NUCLEOTIDE SEQUENCE [LARGE SCALE GENOMIC DNA]</scope>
    <source>
        <strain evidence="2 3">WL0002</strain>
    </source>
</reference>
<evidence type="ECO:0000313" key="3">
    <source>
        <dbReference type="Proteomes" id="UP001652542"/>
    </source>
</evidence>
<keyword evidence="3" id="KW-1185">Reference proteome</keyword>
<proteinExistence type="predicted"/>
<accession>A0ABT2ZFQ4</accession>
<organism evidence="2 3">
    <name type="scientific">Albidovulum marisflavi</name>
    <dbReference type="NCBI Taxonomy" id="2984159"/>
    <lineage>
        <taxon>Bacteria</taxon>
        <taxon>Pseudomonadati</taxon>
        <taxon>Pseudomonadota</taxon>
        <taxon>Alphaproteobacteria</taxon>
        <taxon>Rhodobacterales</taxon>
        <taxon>Paracoccaceae</taxon>
        <taxon>Albidovulum</taxon>
    </lineage>
</organism>
<keyword evidence="1" id="KW-1133">Transmembrane helix</keyword>